<evidence type="ECO:0000313" key="3">
    <source>
        <dbReference type="Proteomes" id="UP000092445"/>
    </source>
</evidence>
<reference evidence="2" key="2">
    <citation type="submission" date="2020-05" db="UniProtKB">
        <authorList>
            <consortium name="EnsemblMetazoa"/>
        </authorList>
    </citation>
    <scope>IDENTIFICATION</scope>
    <source>
        <strain evidence="2">IAEA</strain>
    </source>
</reference>
<sequence>MQLKAYLSFNVRVRCPLNSENYKLGVYCLSYKRTANIAATHFMLVVKIQFLYWPARKLKSLLSIREKDISQALFRNAVYKEEFLIYECSQRNSLVFSAVKRDIDRNVSSHTPQAFDSPKLHQKKAKTSAATTGSSKQGQI</sequence>
<feature type="region of interest" description="Disordered" evidence="1">
    <location>
        <begin position="108"/>
        <end position="140"/>
    </location>
</feature>
<proteinExistence type="predicted"/>
<dbReference type="VEuPathDB" id="VectorBase:GPAI008704"/>
<dbReference type="Proteomes" id="UP000092445">
    <property type="component" value="Unassembled WGS sequence"/>
</dbReference>
<protein>
    <submittedName>
        <fullName evidence="2">Uncharacterized protein</fullName>
    </submittedName>
</protein>
<dbReference type="AlphaFoldDB" id="A0A1A9ZAJ0"/>
<accession>A0A1A9ZAJ0</accession>
<evidence type="ECO:0000313" key="2">
    <source>
        <dbReference type="EnsemblMetazoa" id="GPAI008704-PA"/>
    </source>
</evidence>
<organism evidence="2 3">
    <name type="scientific">Glossina pallidipes</name>
    <name type="common">Tsetse fly</name>
    <dbReference type="NCBI Taxonomy" id="7398"/>
    <lineage>
        <taxon>Eukaryota</taxon>
        <taxon>Metazoa</taxon>
        <taxon>Ecdysozoa</taxon>
        <taxon>Arthropoda</taxon>
        <taxon>Hexapoda</taxon>
        <taxon>Insecta</taxon>
        <taxon>Pterygota</taxon>
        <taxon>Neoptera</taxon>
        <taxon>Endopterygota</taxon>
        <taxon>Diptera</taxon>
        <taxon>Brachycera</taxon>
        <taxon>Muscomorpha</taxon>
        <taxon>Hippoboscoidea</taxon>
        <taxon>Glossinidae</taxon>
        <taxon>Glossina</taxon>
    </lineage>
</organism>
<reference evidence="3" key="1">
    <citation type="submission" date="2014-03" db="EMBL/GenBank/DDBJ databases">
        <authorList>
            <person name="Aksoy S."/>
            <person name="Warren W."/>
            <person name="Wilson R.K."/>
        </authorList>
    </citation>
    <scope>NUCLEOTIDE SEQUENCE [LARGE SCALE GENOMIC DNA]</scope>
    <source>
        <strain evidence="3">IAEA</strain>
    </source>
</reference>
<dbReference type="EnsemblMetazoa" id="GPAI008704-RA">
    <property type="protein sequence ID" value="GPAI008704-PA"/>
    <property type="gene ID" value="GPAI008704"/>
</dbReference>
<name>A0A1A9ZAJ0_GLOPL</name>
<feature type="compositionally biased region" description="Polar residues" evidence="1">
    <location>
        <begin position="128"/>
        <end position="140"/>
    </location>
</feature>
<evidence type="ECO:0000256" key="1">
    <source>
        <dbReference type="SAM" id="MobiDB-lite"/>
    </source>
</evidence>
<keyword evidence="3" id="KW-1185">Reference proteome</keyword>